<dbReference type="NCBIfam" id="NF006961">
    <property type="entry name" value="PRK09438.1"/>
    <property type="match status" value="1"/>
</dbReference>
<evidence type="ECO:0000256" key="2">
    <source>
        <dbReference type="PIRSR" id="PIRSR603564-1"/>
    </source>
</evidence>
<dbReference type="EMBL" id="QZCH01000008">
    <property type="protein sequence ID" value="RJG48408.1"/>
    <property type="molecule type" value="Genomic_DNA"/>
</dbReference>
<proteinExistence type="predicted"/>
<dbReference type="GO" id="GO:0019177">
    <property type="term" value="F:dihydroneopterin triphosphate pyrophosphohydrolase activity"/>
    <property type="evidence" value="ECO:0007669"/>
    <property type="project" value="UniProtKB-EC"/>
</dbReference>
<evidence type="ECO:0000313" key="5">
    <source>
        <dbReference type="EMBL" id="RJG48408.1"/>
    </source>
</evidence>
<dbReference type="InterPro" id="IPR015797">
    <property type="entry name" value="NUDIX_hydrolase-like_dom_sf"/>
</dbReference>
<dbReference type="PROSITE" id="PS51462">
    <property type="entry name" value="NUDIX"/>
    <property type="match status" value="1"/>
</dbReference>
<evidence type="ECO:0000256" key="1">
    <source>
        <dbReference type="ARBA" id="ARBA00022801"/>
    </source>
</evidence>
<dbReference type="InterPro" id="IPR003564">
    <property type="entry name" value="DHNTPase"/>
</dbReference>
<reference evidence="5 6" key="1">
    <citation type="submission" date="2018-09" db="EMBL/GenBank/DDBJ databases">
        <authorList>
            <person name="Wang F."/>
        </authorList>
    </citation>
    <scope>NUCLEOTIDE SEQUENCE [LARGE SCALE GENOMIC DNA]</scope>
    <source>
        <strain evidence="5 6">PLHSC7-2</strain>
    </source>
</reference>
<accession>A0A418YFT5</accession>
<organism evidence="5 6">
    <name type="scientific">Motilimonas pumila</name>
    <dbReference type="NCBI Taxonomy" id="2303987"/>
    <lineage>
        <taxon>Bacteria</taxon>
        <taxon>Pseudomonadati</taxon>
        <taxon>Pseudomonadota</taxon>
        <taxon>Gammaproteobacteria</taxon>
        <taxon>Alteromonadales</taxon>
        <taxon>Alteromonadales genera incertae sedis</taxon>
        <taxon>Motilimonas</taxon>
    </lineage>
</organism>
<dbReference type="GO" id="GO:0046872">
    <property type="term" value="F:metal ion binding"/>
    <property type="evidence" value="ECO:0007669"/>
    <property type="project" value="UniProtKB-KW"/>
</dbReference>
<dbReference type="Gene3D" id="3.90.79.10">
    <property type="entry name" value="Nucleoside Triphosphate Pyrophosphohydrolase"/>
    <property type="match status" value="1"/>
</dbReference>
<dbReference type="InterPro" id="IPR020084">
    <property type="entry name" value="NUDIX_hydrolase_CS"/>
</dbReference>
<feature type="binding site" evidence="2">
    <location>
        <position position="131"/>
    </location>
    <ligand>
        <name>substrate</name>
    </ligand>
</feature>
<feature type="binding site" evidence="2">
    <location>
        <position position="36"/>
    </location>
    <ligand>
        <name>substrate</name>
    </ligand>
</feature>
<dbReference type="PANTHER" id="PTHR43736:SF1">
    <property type="entry name" value="DIHYDRONEOPTERIN TRIPHOSPHATE DIPHOSPHATASE"/>
    <property type="match status" value="1"/>
</dbReference>
<protein>
    <submittedName>
        <fullName evidence="5">Dihydroneopterin triphosphate diphosphatase</fullName>
        <ecNumber evidence="5">3.6.1.67</ecNumber>
    </submittedName>
</protein>
<dbReference type="InterPro" id="IPR000086">
    <property type="entry name" value="NUDIX_hydrolase_dom"/>
</dbReference>
<evidence type="ECO:0000259" key="4">
    <source>
        <dbReference type="PROSITE" id="PS51462"/>
    </source>
</evidence>
<feature type="domain" description="Nudix hydrolase" evidence="4">
    <location>
        <begin position="4"/>
        <end position="142"/>
    </location>
</feature>
<name>A0A418YFT5_9GAMM</name>
<dbReference type="Proteomes" id="UP000283255">
    <property type="component" value="Unassembled WGS sequence"/>
</dbReference>
<comment type="cofactor">
    <cofactor evidence="3">
        <name>Mg(2+)</name>
        <dbReference type="ChEBI" id="CHEBI:18420"/>
    </cofactor>
    <text evidence="3">Binds 1 Mg(2+) ion per subunit.</text>
</comment>
<dbReference type="RefSeq" id="WP_119910218.1">
    <property type="nucleotide sequence ID" value="NZ_QZCH01000008.1"/>
</dbReference>
<sequence>MTYKRPESVLVVIVTDAGRALVLRRLDDASFWQSVTGSLEGDELPFDTAIREVKEETGIDIIAQQLNLVDLQHQVRYEINPLWRHRYAPNVSINLEHQFLLELPTQCEIQLTEHSEYAWLPFSQAVERISSASNRQVIIDLANKIGD</sequence>
<feature type="binding site" evidence="2">
    <location>
        <position position="25"/>
    </location>
    <ligand>
        <name>substrate</name>
    </ligand>
</feature>
<reference evidence="5 6" key="2">
    <citation type="submission" date="2019-01" db="EMBL/GenBank/DDBJ databases">
        <title>Motilimonas pumilus sp. nov., isolated from the gut of sea cucumber (Apostichopus japonicus).</title>
        <authorList>
            <person name="Wang F.-Q."/>
            <person name="Ren L.-H."/>
            <person name="Lin Y.-W."/>
            <person name="Sun G.-H."/>
            <person name="Du Z.-J."/>
            <person name="Zhao J.-X."/>
            <person name="Liu X.-J."/>
            <person name="Liu L.-J."/>
        </authorList>
    </citation>
    <scope>NUCLEOTIDE SEQUENCE [LARGE SCALE GENOMIC DNA]</scope>
    <source>
        <strain evidence="5 6">PLHSC7-2</strain>
    </source>
</reference>
<feature type="binding site" evidence="3">
    <location>
        <position position="52"/>
    </location>
    <ligand>
        <name>Mg(2+)</name>
        <dbReference type="ChEBI" id="CHEBI:18420"/>
    </ligand>
</feature>
<feature type="binding site" evidence="3">
    <location>
        <position position="113"/>
    </location>
    <ligand>
        <name>Mg(2+)</name>
        <dbReference type="ChEBI" id="CHEBI:18420"/>
    </ligand>
</feature>
<dbReference type="CDD" id="cd04664">
    <property type="entry name" value="NUDIX_DHNTPase_like"/>
    <property type="match status" value="1"/>
</dbReference>
<comment type="caution">
    <text evidence="5">The sequence shown here is derived from an EMBL/GenBank/DDBJ whole genome shotgun (WGS) entry which is preliminary data.</text>
</comment>
<keyword evidence="1 5" id="KW-0378">Hydrolase</keyword>
<dbReference type="SUPFAM" id="SSF55811">
    <property type="entry name" value="Nudix"/>
    <property type="match status" value="1"/>
</dbReference>
<dbReference type="AlphaFoldDB" id="A0A418YFT5"/>
<dbReference type="EC" id="3.6.1.67" evidence="5"/>
<dbReference type="PROSITE" id="PS00893">
    <property type="entry name" value="NUDIX_BOX"/>
    <property type="match status" value="1"/>
</dbReference>
<dbReference type="GO" id="GO:0046656">
    <property type="term" value="P:folic acid biosynthetic process"/>
    <property type="evidence" value="ECO:0007669"/>
    <property type="project" value="InterPro"/>
</dbReference>
<dbReference type="OrthoDB" id="7066556at2"/>
<feature type="binding site" evidence="2">
    <location>
        <position position="4"/>
    </location>
    <ligand>
        <name>substrate</name>
    </ligand>
</feature>
<evidence type="ECO:0000313" key="6">
    <source>
        <dbReference type="Proteomes" id="UP000283255"/>
    </source>
</evidence>
<keyword evidence="3" id="KW-0479">Metal-binding</keyword>
<dbReference type="Pfam" id="PF00293">
    <property type="entry name" value="NUDIX"/>
    <property type="match status" value="1"/>
</dbReference>
<keyword evidence="3" id="KW-0460">Magnesium</keyword>
<gene>
    <name evidence="5" type="ORF">D1Z90_07905</name>
</gene>
<evidence type="ECO:0000256" key="3">
    <source>
        <dbReference type="PIRSR" id="PIRSR603564-2"/>
    </source>
</evidence>
<dbReference type="PRINTS" id="PR01404">
    <property type="entry name" value="NPPPHYDRLASE"/>
</dbReference>
<dbReference type="PANTHER" id="PTHR43736">
    <property type="entry name" value="ADP-RIBOSE PYROPHOSPHATASE"/>
    <property type="match status" value="1"/>
</dbReference>
<dbReference type="GO" id="GO:0008828">
    <property type="term" value="F:dATP diphosphatase activity"/>
    <property type="evidence" value="ECO:0007669"/>
    <property type="project" value="InterPro"/>
</dbReference>
<keyword evidence="6" id="KW-1185">Reference proteome</keyword>
<feature type="binding site" evidence="3">
    <location>
        <position position="56"/>
    </location>
    <ligand>
        <name>Mg(2+)</name>
        <dbReference type="ChEBI" id="CHEBI:18420"/>
    </ligand>
</feature>